<dbReference type="Gene3D" id="3.40.630.10">
    <property type="entry name" value="Zn peptidases"/>
    <property type="match status" value="2"/>
</dbReference>
<proteinExistence type="predicted"/>
<evidence type="ECO:0000256" key="1">
    <source>
        <dbReference type="ARBA" id="ARBA00022723"/>
    </source>
</evidence>
<dbReference type="SUPFAM" id="SSF55031">
    <property type="entry name" value="Bacterial exopeptidase dimerisation domain"/>
    <property type="match status" value="1"/>
</dbReference>
<dbReference type="GO" id="GO:0016787">
    <property type="term" value="F:hydrolase activity"/>
    <property type="evidence" value="ECO:0007669"/>
    <property type="project" value="UniProtKB-KW"/>
</dbReference>
<dbReference type="PANTHER" id="PTHR43808">
    <property type="entry name" value="ACETYLORNITHINE DEACETYLASE"/>
    <property type="match status" value="1"/>
</dbReference>
<dbReference type="SUPFAM" id="SSF53187">
    <property type="entry name" value="Zn-dependent exopeptidases"/>
    <property type="match status" value="1"/>
</dbReference>
<protein>
    <submittedName>
        <fullName evidence="4">Acetylornithine deacetylase/succinyl-diaminopimelate desuccinylase-like protein</fullName>
    </submittedName>
</protein>
<dbReference type="EMBL" id="JACHHG010000005">
    <property type="protein sequence ID" value="MBB6098369.1"/>
    <property type="molecule type" value="Genomic_DNA"/>
</dbReference>
<dbReference type="GO" id="GO:0046872">
    <property type="term" value="F:metal ion binding"/>
    <property type="evidence" value="ECO:0007669"/>
    <property type="project" value="UniProtKB-KW"/>
</dbReference>
<keyword evidence="2" id="KW-0378">Hydrolase</keyword>
<evidence type="ECO:0000259" key="3">
    <source>
        <dbReference type="Pfam" id="PF07687"/>
    </source>
</evidence>
<accession>A0A841I1U9</accession>
<dbReference type="InterPro" id="IPR036264">
    <property type="entry name" value="Bact_exopeptidase_dim_dom"/>
</dbReference>
<dbReference type="Pfam" id="PF07687">
    <property type="entry name" value="M20_dimer"/>
    <property type="match status" value="1"/>
</dbReference>
<keyword evidence="1" id="KW-0479">Metal-binding</keyword>
<evidence type="ECO:0000313" key="5">
    <source>
        <dbReference type="Proteomes" id="UP000569951"/>
    </source>
</evidence>
<gene>
    <name evidence="4" type="ORF">HNR42_001794</name>
</gene>
<dbReference type="RefSeq" id="WP_183986688.1">
    <property type="nucleotide sequence ID" value="NZ_JACHHG010000005.1"/>
</dbReference>
<evidence type="ECO:0000313" key="4">
    <source>
        <dbReference type="EMBL" id="MBB6098369.1"/>
    </source>
</evidence>
<evidence type="ECO:0000256" key="2">
    <source>
        <dbReference type="ARBA" id="ARBA00022801"/>
    </source>
</evidence>
<feature type="domain" description="Peptidase M20 dimerisation" evidence="3">
    <location>
        <begin position="183"/>
        <end position="279"/>
    </location>
</feature>
<dbReference type="AlphaFoldDB" id="A0A841I1U9"/>
<dbReference type="Pfam" id="PF01546">
    <property type="entry name" value="Peptidase_M20"/>
    <property type="match status" value="1"/>
</dbReference>
<dbReference type="InterPro" id="IPR002933">
    <property type="entry name" value="Peptidase_M20"/>
</dbReference>
<dbReference type="InterPro" id="IPR011650">
    <property type="entry name" value="Peptidase_M20_dimer"/>
</dbReference>
<keyword evidence="5" id="KW-1185">Reference proteome</keyword>
<name>A0A841I1U9_9DEIO</name>
<comment type="caution">
    <text evidence="4">The sequence shown here is derived from an EMBL/GenBank/DDBJ whole genome shotgun (WGS) entry which is preliminary data.</text>
</comment>
<reference evidence="4 5" key="1">
    <citation type="submission" date="2020-08" db="EMBL/GenBank/DDBJ databases">
        <title>Genomic Encyclopedia of Type Strains, Phase IV (KMG-IV): sequencing the most valuable type-strain genomes for metagenomic binning, comparative biology and taxonomic classification.</title>
        <authorList>
            <person name="Goeker M."/>
        </authorList>
    </citation>
    <scope>NUCLEOTIDE SEQUENCE [LARGE SCALE GENOMIC DNA]</scope>
    <source>
        <strain evidence="4 5">DSM 21458</strain>
    </source>
</reference>
<organism evidence="4 5">
    <name type="scientific">Deinobacterium chartae</name>
    <dbReference type="NCBI Taxonomy" id="521158"/>
    <lineage>
        <taxon>Bacteria</taxon>
        <taxon>Thermotogati</taxon>
        <taxon>Deinococcota</taxon>
        <taxon>Deinococci</taxon>
        <taxon>Deinococcales</taxon>
        <taxon>Deinococcaceae</taxon>
        <taxon>Deinobacterium</taxon>
    </lineage>
</organism>
<dbReference type="InterPro" id="IPR050072">
    <property type="entry name" value="Peptidase_M20A"/>
</dbReference>
<sequence length="383" mass="41020">MTVPPPAQATSLEAFLRDLIRIRALPGHEADICARVVTEMQALGFDHAFADAAGNAIGVVRGRERGPAWLLITHLDHVHEGDPTLWAHPPYAGHLEGDVVHGRGAVDIKGPLSAQVHALGALIARGERPRSDVIVAAFVEEETGGRGADAFLRSLPLRLPGGDALEVGAAIVGEPSSNRVMLGHRGVAHVHVRLRGEAHHASLGLHERNPLFALAELMRRVQALELPTHPVVGRTTLSPTQVSGDSGSENLTCNTVSVVLDWRASESEQDMRATLNALLTDLPAEGELAPLWTPKNTPGFHIAPDHPLVATLLRHAGHLHPEPGIWNFATDGRYTFAHGIPTVGFGPGDSRLAHTTREQVSLEELRLHAGVLGTLLLEESPPR</sequence>
<dbReference type="Proteomes" id="UP000569951">
    <property type="component" value="Unassembled WGS sequence"/>
</dbReference>